<dbReference type="EMBL" id="GBRH01186134">
    <property type="protein sequence ID" value="JAE11762.1"/>
    <property type="molecule type" value="Transcribed_RNA"/>
</dbReference>
<accession>A0A0A9FHD5</accession>
<organism evidence="1">
    <name type="scientific">Arundo donax</name>
    <name type="common">Giant reed</name>
    <name type="synonym">Donax arundinaceus</name>
    <dbReference type="NCBI Taxonomy" id="35708"/>
    <lineage>
        <taxon>Eukaryota</taxon>
        <taxon>Viridiplantae</taxon>
        <taxon>Streptophyta</taxon>
        <taxon>Embryophyta</taxon>
        <taxon>Tracheophyta</taxon>
        <taxon>Spermatophyta</taxon>
        <taxon>Magnoliopsida</taxon>
        <taxon>Liliopsida</taxon>
        <taxon>Poales</taxon>
        <taxon>Poaceae</taxon>
        <taxon>PACMAD clade</taxon>
        <taxon>Arundinoideae</taxon>
        <taxon>Arundineae</taxon>
        <taxon>Arundo</taxon>
    </lineage>
</organism>
<sequence length="30" mass="3558">MSLFSKLFSTLIAQLTSDSEITYFLFFFIF</sequence>
<reference evidence="1" key="1">
    <citation type="submission" date="2014-09" db="EMBL/GenBank/DDBJ databases">
        <authorList>
            <person name="Magalhaes I.L.F."/>
            <person name="Oliveira U."/>
            <person name="Santos F.R."/>
            <person name="Vidigal T.H.D.A."/>
            <person name="Brescovit A.D."/>
            <person name="Santos A.J."/>
        </authorList>
    </citation>
    <scope>NUCLEOTIDE SEQUENCE</scope>
    <source>
        <tissue evidence="1">Shoot tissue taken approximately 20 cm above the soil surface</tissue>
    </source>
</reference>
<reference evidence="1" key="2">
    <citation type="journal article" date="2015" name="Data Brief">
        <title>Shoot transcriptome of the giant reed, Arundo donax.</title>
        <authorList>
            <person name="Barrero R.A."/>
            <person name="Guerrero F.D."/>
            <person name="Moolhuijzen P."/>
            <person name="Goolsby J.A."/>
            <person name="Tidwell J."/>
            <person name="Bellgard S.E."/>
            <person name="Bellgard M.I."/>
        </authorList>
    </citation>
    <scope>NUCLEOTIDE SEQUENCE</scope>
    <source>
        <tissue evidence="1">Shoot tissue taken approximately 20 cm above the soil surface</tissue>
    </source>
</reference>
<evidence type="ECO:0000313" key="1">
    <source>
        <dbReference type="EMBL" id="JAE11762.1"/>
    </source>
</evidence>
<proteinExistence type="predicted"/>
<dbReference type="AlphaFoldDB" id="A0A0A9FHD5"/>
<protein>
    <submittedName>
        <fullName evidence="1">Uncharacterized protein</fullName>
    </submittedName>
</protein>
<name>A0A0A9FHD5_ARUDO</name>